<comment type="caution">
    <text evidence="7">The sequence shown here is derived from an EMBL/GenBank/DDBJ whole genome shotgun (WGS) entry which is preliminary data.</text>
</comment>
<dbReference type="Gene3D" id="2.40.50.140">
    <property type="entry name" value="Nucleic acid-binding proteins"/>
    <property type="match status" value="1"/>
</dbReference>
<dbReference type="Pfam" id="PF00366">
    <property type="entry name" value="Ribosomal_S17"/>
    <property type="match status" value="1"/>
</dbReference>
<keyword evidence="4 6" id="KW-0689">Ribosomal protein</keyword>
<name>K1XKP6_9BACT</name>
<dbReference type="CDD" id="cd00364">
    <property type="entry name" value="Ribosomal_uS17"/>
    <property type="match status" value="1"/>
</dbReference>
<evidence type="ECO:0000256" key="2">
    <source>
        <dbReference type="ARBA" id="ARBA00022730"/>
    </source>
</evidence>
<evidence type="ECO:0000256" key="5">
    <source>
        <dbReference type="ARBA" id="ARBA00023274"/>
    </source>
</evidence>
<dbReference type="PANTHER" id="PTHR10744:SF1">
    <property type="entry name" value="SMALL RIBOSOMAL SUBUNIT PROTEIN US17M"/>
    <property type="match status" value="1"/>
</dbReference>
<organism evidence="7">
    <name type="scientific">uncultured bacterium</name>
    <name type="common">gcode 4</name>
    <dbReference type="NCBI Taxonomy" id="1234023"/>
    <lineage>
        <taxon>Bacteria</taxon>
        <taxon>environmental samples</taxon>
    </lineage>
</organism>
<proteinExistence type="inferred from homology"/>
<dbReference type="SUPFAM" id="SSF50249">
    <property type="entry name" value="Nucleic acid-binding proteins"/>
    <property type="match status" value="1"/>
</dbReference>
<comment type="similarity">
    <text evidence="1 6">Belongs to the universal ribosomal protein uS17 family.</text>
</comment>
<evidence type="ECO:0000256" key="3">
    <source>
        <dbReference type="ARBA" id="ARBA00022884"/>
    </source>
</evidence>
<keyword evidence="3 6" id="KW-0694">RNA-binding</keyword>
<dbReference type="PANTHER" id="PTHR10744">
    <property type="entry name" value="40S RIBOSOMAL PROTEIN S11 FAMILY MEMBER"/>
    <property type="match status" value="1"/>
</dbReference>
<dbReference type="InterPro" id="IPR000266">
    <property type="entry name" value="Ribosomal_uS17"/>
</dbReference>
<dbReference type="InterPro" id="IPR012340">
    <property type="entry name" value="NA-bd_OB-fold"/>
</dbReference>
<dbReference type="EMBL" id="AMFJ01036011">
    <property type="protein sequence ID" value="EKD25682.1"/>
    <property type="molecule type" value="Genomic_DNA"/>
</dbReference>
<dbReference type="GO" id="GO:0022627">
    <property type="term" value="C:cytosolic small ribosomal subunit"/>
    <property type="evidence" value="ECO:0007669"/>
    <property type="project" value="TreeGrafter"/>
</dbReference>
<keyword evidence="2 6" id="KW-0699">rRNA-binding</keyword>
<dbReference type="PRINTS" id="PR00973">
    <property type="entry name" value="RIBOSOMALS17"/>
</dbReference>
<comment type="subunit">
    <text evidence="6">Part of the 30S ribosomal subunit.</text>
</comment>
<sequence>MVVIWNKSIKEFTWEVISDKTNKTRTVLVKTIKMHPLYKKRFVVRKRYYAHDEDNTSKLWDMVKIRECRPVSKLKKWKFIEIVKA</sequence>
<evidence type="ECO:0000256" key="1">
    <source>
        <dbReference type="ARBA" id="ARBA00010254"/>
    </source>
</evidence>
<dbReference type="GO" id="GO:0019843">
    <property type="term" value="F:rRNA binding"/>
    <property type="evidence" value="ECO:0007669"/>
    <property type="project" value="UniProtKB-UniRule"/>
</dbReference>
<evidence type="ECO:0000256" key="4">
    <source>
        <dbReference type="ARBA" id="ARBA00022980"/>
    </source>
</evidence>
<dbReference type="HAMAP" id="MF_01345_B">
    <property type="entry name" value="Ribosomal_uS17_B"/>
    <property type="match status" value="1"/>
</dbReference>
<dbReference type="GO" id="GO:0006412">
    <property type="term" value="P:translation"/>
    <property type="evidence" value="ECO:0007669"/>
    <property type="project" value="UniProtKB-UniRule"/>
</dbReference>
<dbReference type="NCBIfam" id="NF004123">
    <property type="entry name" value="PRK05610.1"/>
    <property type="match status" value="1"/>
</dbReference>
<reference evidence="7" key="1">
    <citation type="journal article" date="2012" name="Science">
        <title>Fermentation, hydrogen, and sulfur metabolism in multiple uncultivated bacterial phyla.</title>
        <authorList>
            <person name="Wrighton K.C."/>
            <person name="Thomas B.C."/>
            <person name="Sharon I."/>
            <person name="Miller C.S."/>
            <person name="Castelle C.J."/>
            <person name="VerBerkmoes N.C."/>
            <person name="Wilkins M.J."/>
            <person name="Hettich R.L."/>
            <person name="Lipton M.S."/>
            <person name="Williams K.H."/>
            <person name="Long P.E."/>
            <person name="Banfield J.F."/>
        </authorList>
    </citation>
    <scope>NUCLEOTIDE SEQUENCE [LARGE SCALE GENOMIC DNA]</scope>
</reference>
<keyword evidence="5 6" id="KW-0687">Ribonucleoprotein</keyword>
<comment type="function">
    <text evidence="6">One of the primary rRNA binding proteins, it binds specifically to the 5'-end of 16S ribosomal RNA.</text>
</comment>
<evidence type="ECO:0000256" key="6">
    <source>
        <dbReference type="HAMAP-Rule" id="MF_01345"/>
    </source>
</evidence>
<accession>K1XKP6</accession>
<protein>
    <recommendedName>
        <fullName evidence="6">Small ribosomal subunit protein uS17</fullName>
    </recommendedName>
</protein>
<dbReference type="AlphaFoldDB" id="K1XKP6"/>
<evidence type="ECO:0000313" key="7">
    <source>
        <dbReference type="EMBL" id="EKD25682.1"/>
    </source>
</evidence>
<gene>
    <name evidence="6" type="primary">rpsQ</name>
    <name evidence="7" type="ORF">ACD_80C00004G0014</name>
</gene>
<dbReference type="GO" id="GO:0003735">
    <property type="term" value="F:structural constituent of ribosome"/>
    <property type="evidence" value="ECO:0007669"/>
    <property type="project" value="InterPro"/>
</dbReference>
<dbReference type="InterPro" id="IPR019984">
    <property type="entry name" value="Ribosomal_uS17_bact/chlr"/>
</dbReference>